<dbReference type="SUPFAM" id="SSF50156">
    <property type="entry name" value="PDZ domain-like"/>
    <property type="match status" value="1"/>
</dbReference>
<keyword evidence="7" id="KW-0862">Zinc</keyword>
<evidence type="ECO:0000256" key="1">
    <source>
        <dbReference type="ARBA" id="ARBA00001947"/>
    </source>
</evidence>
<comment type="subcellular location">
    <subcellularLocation>
        <location evidence="2">Membrane</location>
        <topology evidence="2">Multi-pass membrane protein</topology>
    </subcellularLocation>
</comment>
<gene>
    <name evidence="13" type="ORF">H8693_02035</name>
</gene>
<evidence type="ECO:0000313" key="13">
    <source>
        <dbReference type="EMBL" id="MBC8537710.1"/>
    </source>
</evidence>
<keyword evidence="5 11" id="KW-0812">Transmembrane</keyword>
<comment type="caution">
    <text evidence="13">The sequence shown here is derived from an EMBL/GenBank/DDBJ whole genome shotgun (WGS) entry which is preliminary data.</text>
</comment>
<comment type="cofactor">
    <cofactor evidence="1">
        <name>Zn(2+)</name>
        <dbReference type="ChEBI" id="CHEBI:29105"/>
    </cofactor>
</comment>
<keyword evidence="6" id="KW-0378">Hydrolase</keyword>
<keyword evidence="10 11" id="KW-0472">Membrane</keyword>
<dbReference type="Pfam" id="PF02163">
    <property type="entry name" value="Peptidase_M50"/>
    <property type="match status" value="1"/>
</dbReference>
<keyword evidence="8 11" id="KW-1133">Transmembrane helix</keyword>
<dbReference type="AlphaFoldDB" id="A0A926HW72"/>
<dbReference type="RefSeq" id="WP_178619700.1">
    <property type="nucleotide sequence ID" value="NZ_JACRSS010000001.1"/>
</dbReference>
<feature type="transmembrane region" description="Helical" evidence="11">
    <location>
        <begin position="328"/>
        <end position="347"/>
    </location>
</feature>
<dbReference type="GO" id="GO:0016020">
    <property type="term" value="C:membrane"/>
    <property type="evidence" value="ECO:0007669"/>
    <property type="project" value="UniProtKB-SubCell"/>
</dbReference>
<comment type="similarity">
    <text evidence="3">Belongs to the peptidase M50B family.</text>
</comment>
<name>A0A926HW72_9FIRM</name>
<evidence type="ECO:0000256" key="11">
    <source>
        <dbReference type="SAM" id="Phobius"/>
    </source>
</evidence>
<proteinExistence type="inferred from homology"/>
<evidence type="ECO:0000256" key="3">
    <source>
        <dbReference type="ARBA" id="ARBA00007931"/>
    </source>
</evidence>
<feature type="domain" description="Peptidase M50" evidence="12">
    <location>
        <begin position="10"/>
        <end position="340"/>
    </location>
</feature>
<evidence type="ECO:0000256" key="2">
    <source>
        <dbReference type="ARBA" id="ARBA00004141"/>
    </source>
</evidence>
<evidence type="ECO:0000256" key="4">
    <source>
        <dbReference type="ARBA" id="ARBA00022670"/>
    </source>
</evidence>
<evidence type="ECO:0000256" key="8">
    <source>
        <dbReference type="ARBA" id="ARBA00022989"/>
    </source>
</evidence>
<keyword evidence="4 13" id="KW-0645">Protease</keyword>
<protein>
    <submittedName>
        <fullName evidence="13">Site-2 protease family protein</fullName>
    </submittedName>
</protein>
<evidence type="ECO:0000256" key="10">
    <source>
        <dbReference type="ARBA" id="ARBA00023136"/>
    </source>
</evidence>
<reference evidence="13" key="1">
    <citation type="submission" date="2020-08" db="EMBL/GenBank/DDBJ databases">
        <title>Genome public.</title>
        <authorList>
            <person name="Liu C."/>
            <person name="Sun Q."/>
        </authorList>
    </citation>
    <scope>NUCLEOTIDE SEQUENCE</scope>
    <source>
        <strain evidence="13">NSJ-63</strain>
    </source>
</reference>
<dbReference type="PANTHER" id="PTHR42837">
    <property type="entry name" value="REGULATOR OF SIGMA-E PROTEASE RSEP"/>
    <property type="match status" value="1"/>
</dbReference>
<dbReference type="InterPro" id="IPR004387">
    <property type="entry name" value="Pept_M50_Zn"/>
</dbReference>
<evidence type="ECO:0000256" key="5">
    <source>
        <dbReference type="ARBA" id="ARBA00022692"/>
    </source>
</evidence>
<keyword evidence="14" id="KW-1185">Reference proteome</keyword>
<keyword evidence="9" id="KW-0482">Metalloprotease</keyword>
<dbReference type="CDD" id="cd06163">
    <property type="entry name" value="S2P-M50_PDZ_RseP-like"/>
    <property type="match status" value="1"/>
</dbReference>
<dbReference type="InterPro" id="IPR008915">
    <property type="entry name" value="Peptidase_M50"/>
</dbReference>
<evidence type="ECO:0000259" key="12">
    <source>
        <dbReference type="Pfam" id="PF02163"/>
    </source>
</evidence>
<evidence type="ECO:0000313" key="14">
    <source>
        <dbReference type="Proteomes" id="UP000617951"/>
    </source>
</evidence>
<dbReference type="GO" id="GO:0006508">
    <property type="term" value="P:proteolysis"/>
    <property type="evidence" value="ECO:0007669"/>
    <property type="project" value="UniProtKB-KW"/>
</dbReference>
<accession>A0A926HW72</accession>
<sequence>MDIVITIIAGLLILTVLVVAHEFGHFSVGKACGIRIEEFSVGFGPKLLSKIRKKDQIRYSIRALPLGGYVQFYGEDEEVEGEPRAFNNRPPWQRFLTLLAGPMMNVVVAIVVTAVLLMSFGDYVYVVNSTNSQAMEELGFDIQPGDRVVEVNGKRIDFAMEVSMASLQAGEENGTYSMGLERDGVVRYFSFNGVSQEEMENAENSKSQSEGEPLLKWETVRRHFGFFEALGLSFKWLFLIVGQMLDFLAGLIFHGKGTGDVAGFVGTIAIIGEAVRSGMETVLRITALLSINLAVMNLLPLPALDGGRILFLGIEKLRGKPISRKVEGYINMIGLLALFGLMILLTYQDIARLITGGA</sequence>
<organism evidence="13 14">
    <name type="scientific">Guopingia tenuis</name>
    <dbReference type="NCBI Taxonomy" id="2763656"/>
    <lineage>
        <taxon>Bacteria</taxon>
        <taxon>Bacillati</taxon>
        <taxon>Bacillota</taxon>
        <taxon>Clostridia</taxon>
        <taxon>Christensenellales</taxon>
        <taxon>Christensenellaceae</taxon>
        <taxon>Guopingia</taxon>
    </lineage>
</organism>
<evidence type="ECO:0000256" key="7">
    <source>
        <dbReference type="ARBA" id="ARBA00022833"/>
    </source>
</evidence>
<dbReference type="EMBL" id="JACRSS010000001">
    <property type="protein sequence ID" value="MBC8537710.1"/>
    <property type="molecule type" value="Genomic_DNA"/>
</dbReference>
<dbReference type="PANTHER" id="PTHR42837:SF2">
    <property type="entry name" value="MEMBRANE METALLOPROTEASE ARASP2, CHLOROPLASTIC-RELATED"/>
    <property type="match status" value="1"/>
</dbReference>
<evidence type="ECO:0000256" key="9">
    <source>
        <dbReference type="ARBA" id="ARBA00023049"/>
    </source>
</evidence>
<dbReference type="GO" id="GO:0004222">
    <property type="term" value="F:metalloendopeptidase activity"/>
    <property type="evidence" value="ECO:0007669"/>
    <property type="project" value="InterPro"/>
</dbReference>
<dbReference type="Proteomes" id="UP000617951">
    <property type="component" value="Unassembled WGS sequence"/>
</dbReference>
<feature type="transmembrane region" description="Helical" evidence="11">
    <location>
        <begin position="95"/>
        <end position="117"/>
    </location>
</feature>
<evidence type="ECO:0000256" key="6">
    <source>
        <dbReference type="ARBA" id="ARBA00022801"/>
    </source>
</evidence>
<dbReference type="InterPro" id="IPR036034">
    <property type="entry name" value="PDZ_sf"/>
</dbReference>